<evidence type="ECO:0000313" key="2">
    <source>
        <dbReference type="Proteomes" id="UP001057291"/>
    </source>
</evidence>
<dbReference type="RefSeq" id="WP_282198329.1">
    <property type="nucleotide sequence ID" value="NZ_BOQE01000001.1"/>
</dbReference>
<proteinExistence type="predicted"/>
<reference evidence="1" key="1">
    <citation type="journal article" date="2023" name="Int. J. Syst. Evol. Microbiol.">
        <title>Collibacillus ludicampi gen. nov., sp. nov., a new soil bacterium of the family Alicyclobacillaceae.</title>
        <authorList>
            <person name="Jojima T."/>
            <person name="Ioku Y."/>
            <person name="Fukuta Y."/>
            <person name="Shirasaka N."/>
            <person name="Matsumura Y."/>
            <person name="Mori M."/>
        </authorList>
    </citation>
    <scope>NUCLEOTIDE SEQUENCE</scope>
    <source>
        <strain evidence="1">TP075</strain>
    </source>
</reference>
<sequence>MKIKGKIVRKRPYFDHEDGSINCITFLEVENSIIINGESIKIIPILCTDSTMTKAVGENIEVEGEIEYKRIFTSSGKRCLSPIPTLRSTACC</sequence>
<keyword evidence="2" id="KW-1185">Reference proteome</keyword>
<evidence type="ECO:0000313" key="1">
    <source>
        <dbReference type="EMBL" id="GIM45097.1"/>
    </source>
</evidence>
<dbReference type="Proteomes" id="UP001057291">
    <property type="component" value="Unassembled WGS sequence"/>
</dbReference>
<gene>
    <name evidence="1" type="ORF">DNHGIG_06460</name>
</gene>
<dbReference type="AlphaFoldDB" id="A0AAV4LB71"/>
<protein>
    <submittedName>
        <fullName evidence="1">Uncharacterized protein</fullName>
    </submittedName>
</protein>
<comment type="caution">
    <text evidence="1">The sequence shown here is derived from an EMBL/GenBank/DDBJ whole genome shotgun (WGS) entry which is preliminary data.</text>
</comment>
<organism evidence="1 2">
    <name type="scientific">Collibacillus ludicampi</name>
    <dbReference type="NCBI Taxonomy" id="2771369"/>
    <lineage>
        <taxon>Bacteria</taxon>
        <taxon>Bacillati</taxon>
        <taxon>Bacillota</taxon>
        <taxon>Bacilli</taxon>
        <taxon>Bacillales</taxon>
        <taxon>Alicyclobacillaceae</taxon>
        <taxon>Collibacillus</taxon>
    </lineage>
</organism>
<accession>A0AAV4LB71</accession>
<name>A0AAV4LB71_9BACL</name>
<dbReference type="EMBL" id="BOQE01000001">
    <property type="protein sequence ID" value="GIM45097.1"/>
    <property type="molecule type" value="Genomic_DNA"/>
</dbReference>